<organism evidence="2 3">
    <name type="scientific">Durusdinium trenchii</name>
    <dbReference type="NCBI Taxonomy" id="1381693"/>
    <lineage>
        <taxon>Eukaryota</taxon>
        <taxon>Sar</taxon>
        <taxon>Alveolata</taxon>
        <taxon>Dinophyceae</taxon>
        <taxon>Suessiales</taxon>
        <taxon>Symbiodiniaceae</taxon>
        <taxon>Durusdinium</taxon>
    </lineage>
</organism>
<evidence type="ECO:0000313" key="2">
    <source>
        <dbReference type="EMBL" id="CAK9023059.1"/>
    </source>
</evidence>
<name>A0ABP0K929_9DINO</name>
<sequence length="57" mass="5888">DAATGGSQVTVEFEGDAGPTTGSNEQQTAWYNAIDSTRNGDARGLSAQIQKDPKGMS</sequence>
<comment type="caution">
    <text evidence="2">The sequence shown here is derived from an EMBL/GenBank/DDBJ whole genome shotgun (WGS) entry which is preliminary data.</text>
</comment>
<evidence type="ECO:0000256" key="1">
    <source>
        <dbReference type="SAM" id="MobiDB-lite"/>
    </source>
</evidence>
<feature type="compositionally biased region" description="Polar residues" evidence="1">
    <location>
        <begin position="1"/>
        <end position="10"/>
    </location>
</feature>
<dbReference type="EMBL" id="CAXAMM010010324">
    <property type="protein sequence ID" value="CAK9023059.1"/>
    <property type="molecule type" value="Genomic_DNA"/>
</dbReference>
<protein>
    <submittedName>
        <fullName evidence="2">Uncharacterized protein</fullName>
    </submittedName>
</protein>
<reference evidence="2 3" key="1">
    <citation type="submission" date="2024-02" db="EMBL/GenBank/DDBJ databases">
        <authorList>
            <person name="Chen Y."/>
            <person name="Shah S."/>
            <person name="Dougan E. K."/>
            <person name="Thang M."/>
            <person name="Chan C."/>
        </authorList>
    </citation>
    <scope>NUCLEOTIDE SEQUENCE [LARGE SCALE GENOMIC DNA]</scope>
</reference>
<keyword evidence="3" id="KW-1185">Reference proteome</keyword>
<evidence type="ECO:0000313" key="3">
    <source>
        <dbReference type="Proteomes" id="UP001642464"/>
    </source>
</evidence>
<feature type="compositionally biased region" description="Polar residues" evidence="1">
    <location>
        <begin position="20"/>
        <end position="39"/>
    </location>
</feature>
<feature type="non-terminal residue" evidence="2">
    <location>
        <position position="57"/>
    </location>
</feature>
<feature type="region of interest" description="Disordered" evidence="1">
    <location>
        <begin position="1"/>
        <end position="57"/>
    </location>
</feature>
<accession>A0ABP0K929</accession>
<feature type="non-terminal residue" evidence="2">
    <location>
        <position position="1"/>
    </location>
</feature>
<gene>
    <name evidence="2" type="ORF">SCF082_LOCUS16042</name>
</gene>
<dbReference type="Proteomes" id="UP001642464">
    <property type="component" value="Unassembled WGS sequence"/>
</dbReference>
<proteinExistence type="predicted"/>